<reference evidence="4" key="1">
    <citation type="submission" date="2020-07" db="EMBL/GenBank/DDBJ databases">
        <title>Huge and variable diversity of episymbiotic CPR bacteria and DPANN archaea in groundwater ecosystems.</title>
        <authorList>
            <person name="He C.Y."/>
            <person name="Keren R."/>
            <person name="Whittaker M."/>
            <person name="Farag I.F."/>
            <person name="Doudna J."/>
            <person name="Cate J.H.D."/>
            <person name="Banfield J.F."/>
        </authorList>
    </citation>
    <scope>NUCLEOTIDE SEQUENCE</scope>
    <source>
        <strain evidence="4">NC_groundwater_1664_Pr3_B-0.1um_52_9</strain>
    </source>
</reference>
<proteinExistence type="predicted"/>
<organism evidence="4 5">
    <name type="scientific">Desulfomonile tiedjei</name>
    <dbReference type="NCBI Taxonomy" id="2358"/>
    <lineage>
        <taxon>Bacteria</taxon>
        <taxon>Pseudomonadati</taxon>
        <taxon>Thermodesulfobacteriota</taxon>
        <taxon>Desulfomonilia</taxon>
        <taxon>Desulfomonilales</taxon>
        <taxon>Desulfomonilaceae</taxon>
        <taxon>Desulfomonile</taxon>
    </lineage>
</organism>
<evidence type="ECO:0000256" key="2">
    <source>
        <dbReference type="ARBA" id="ARBA00022840"/>
    </source>
</evidence>
<dbReference type="InterPro" id="IPR014433">
    <property type="entry name" value="CooC"/>
</dbReference>
<accession>A0A9D6V5J8</accession>
<evidence type="ECO:0000313" key="4">
    <source>
        <dbReference type="EMBL" id="MBI5252516.1"/>
    </source>
</evidence>
<dbReference type="GO" id="GO:0005829">
    <property type="term" value="C:cytosol"/>
    <property type="evidence" value="ECO:0007669"/>
    <property type="project" value="TreeGrafter"/>
</dbReference>
<dbReference type="GO" id="GO:0051782">
    <property type="term" value="P:negative regulation of cell division"/>
    <property type="evidence" value="ECO:0007669"/>
    <property type="project" value="TreeGrafter"/>
</dbReference>
<evidence type="ECO:0000256" key="1">
    <source>
        <dbReference type="ARBA" id="ARBA00022741"/>
    </source>
</evidence>
<dbReference type="GO" id="GO:0016887">
    <property type="term" value="F:ATP hydrolysis activity"/>
    <property type="evidence" value="ECO:0007669"/>
    <property type="project" value="TreeGrafter"/>
</dbReference>
<evidence type="ECO:0000259" key="3">
    <source>
        <dbReference type="Pfam" id="PF01656"/>
    </source>
</evidence>
<dbReference type="Gene3D" id="3.40.50.300">
    <property type="entry name" value="P-loop containing nucleotide triphosphate hydrolases"/>
    <property type="match status" value="1"/>
</dbReference>
<dbReference type="PANTHER" id="PTHR43384:SF6">
    <property type="entry name" value="SEPTUM SITE-DETERMINING PROTEIN MIND HOMOLOG, CHLOROPLASTIC"/>
    <property type="match status" value="1"/>
</dbReference>
<dbReference type="GO" id="GO:0005524">
    <property type="term" value="F:ATP binding"/>
    <property type="evidence" value="ECO:0007669"/>
    <property type="project" value="UniProtKB-KW"/>
</dbReference>
<dbReference type="EMBL" id="JACRDE010000618">
    <property type="protein sequence ID" value="MBI5252516.1"/>
    <property type="molecule type" value="Genomic_DNA"/>
</dbReference>
<feature type="domain" description="CobQ/CobB/MinD/ParA nucleotide binding" evidence="3">
    <location>
        <begin position="7"/>
        <end position="227"/>
    </location>
</feature>
<dbReference type="GO" id="GO:0009898">
    <property type="term" value="C:cytoplasmic side of plasma membrane"/>
    <property type="evidence" value="ECO:0007669"/>
    <property type="project" value="TreeGrafter"/>
</dbReference>
<dbReference type="SUPFAM" id="SSF52540">
    <property type="entry name" value="P-loop containing nucleoside triphosphate hydrolases"/>
    <property type="match status" value="1"/>
</dbReference>
<gene>
    <name evidence="4" type="ORF">HY912_23730</name>
</gene>
<dbReference type="Pfam" id="PF01656">
    <property type="entry name" value="CbiA"/>
    <property type="match status" value="1"/>
</dbReference>
<sequence>MGFPTVVAICGKGGVGKTVFGGAVLRVFWQRCLRILAVDADPAMGLRYLLGLKDDIKTLGDLREDLIRRAKTDRDPEQIAGAMDYLLLEALTETDKFSFLAMGRSRSRGCFCPVNSLLKESARKLAQNYDVVLVDAEAGVEQINREVMSSVDSIVVLMDNSQRSRHSVELIKQMAVDLNMRARMGVVLNRAKDLGETVHAAVSALEVPVWGTIPEDEELLRNDALGRSVFDLPANSPVLESAERIVDFLVEA</sequence>
<name>A0A9D6V5J8_9BACT</name>
<dbReference type="PIRSF" id="PIRSF005647">
    <property type="entry name" value="CooC"/>
    <property type="match status" value="1"/>
</dbReference>
<dbReference type="InterPro" id="IPR002586">
    <property type="entry name" value="CobQ/CobB/MinD/ParA_Nub-bd_dom"/>
</dbReference>
<dbReference type="PANTHER" id="PTHR43384">
    <property type="entry name" value="SEPTUM SITE-DETERMINING PROTEIN MIND HOMOLOG, CHLOROPLASTIC-RELATED"/>
    <property type="match status" value="1"/>
</dbReference>
<comment type="caution">
    <text evidence="4">The sequence shown here is derived from an EMBL/GenBank/DDBJ whole genome shotgun (WGS) entry which is preliminary data.</text>
</comment>
<evidence type="ECO:0000313" key="5">
    <source>
        <dbReference type="Proteomes" id="UP000807825"/>
    </source>
</evidence>
<keyword evidence="1" id="KW-0547">Nucleotide-binding</keyword>
<dbReference type="Proteomes" id="UP000807825">
    <property type="component" value="Unassembled WGS sequence"/>
</dbReference>
<protein>
    <submittedName>
        <fullName evidence="4">AAA family ATPase</fullName>
    </submittedName>
</protein>
<keyword evidence="2" id="KW-0067">ATP-binding</keyword>
<dbReference type="InterPro" id="IPR050625">
    <property type="entry name" value="ParA/MinD_ATPase"/>
</dbReference>
<dbReference type="InterPro" id="IPR027417">
    <property type="entry name" value="P-loop_NTPase"/>
</dbReference>
<dbReference type="AlphaFoldDB" id="A0A9D6V5J8"/>